<organism evidence="1 2">
    <name type="scientific">Leucogyrophana mollusca</name>
    <dbReference type="NCBI Taxonomy" id="85980"/>
    <lineage>
        <taxon>Eukaryota</taxon>
        <taxon>Fungi</taxon>
        <taxon>Dikarya</taxon>
        <taxon>Basidiomycota</taxon>
        <taxon>Agaricomycotina</taxon>
        <taxon>Agaricomycetes</taxon>
        <taxon>Agaricomycetidae</taxon>
        <taxon>Boletales</taxon>
        <taxon>Boletales incertae sedis</taxon>
        <taxon>Leucogyrophana</taxon>
    </lineage>
</organism>
<dbReference type="EMBL" id="MU266333">
    <property type="protein sequence ID" value="KAH7930249.1"/>
    <property type="molecule type" value="Genomic_DNA"/>
</dbReference>
<name>A0ACB8BX75_9AGAM</name>
<dbReference type="Proteomes" id="UP000790709">
    <property type="component" value="Unassembled WGS sequence"/>
</dbReference>
<comment type="caution">
    <text evidence="1">The sequence shown here is derived from an EMBL/GenBank/DDBJ whole genome shotgun (WGS) entry which is preliminary data.</text>
</comment>
<gene>
    <name evidence="1" type="ORF">BV22DRAFT_1079146</name>
</gene>
<evidence type="ECO:0000313" key="2">
    <source>
        <dbReference type="Proteomes" id="UP000790709"/>
    </source>
</evidence>
<sequence length="560" mass="57922">MATPSSRAPPTGNPPAQPASRPRDWSSLRSGEPGSAFRGLSRGRGGPRGSPRGRGGGRLPSTRGGKAPADPAEARAPEANATRPKPEPQVNGKAASQAGPAKAAVEKPPASPARPRAASRRTSRSVPALVVAPASPTPDSASNTPTTPSRPSNRRRRSHQQGKGPSVNTPKLNATQALRPEKAAPSSTSSTAPVKDIPPHLAAAHQAEIRHDIDALVERVRAVAMAENRPTTPGSHIDWAGDDDDSLPDLDDWGVTTTNTSNGDKNEEISPILADTLRPLPEPQAEADGEEAQSAEADDAAYSEETDEPVLLPSSPPTSSGEDLVSSAAETNDETLETPAAAPSKPALHPSLPPKPVAAVESLQNRSSNSVSAKASLPAKPASIPVDEEPLTSKTEGLSQSIHATPSAEQPQKEKEQPSQPAPVQHGLSASIHAPKGIPESHSTPTLLPSHPSPAKSHAFSPTHNRSQTEGRPALQQPHTAPPHMASHTFSRSGASSPLGAHVYTHHGRNHSTPPAGAAAHRSPQNTRPVITGEAISRLARTIGGLGPMSKAPAISVAKD</sequence>
<reference evidence="1" key="1">
    <citation type="journal article" date="2021" name="New Phytol.">
        <title>Evolutionary innovations through gain and loss of genes in the ectomycorrhizal Boletales.</title>
        <authorList>
            <person name="Wu G."/>
            <person name="Miyauchi S."/>
            <person name="Morin E."/>
            <person name="Kuo A."/>
            <person name="Drula E."/>
            <person name="Varga T."/>
            <person name="Kohler A."/>
            <person name="Feng B."/>
            <person name="Cao Y."/>
            <person name="Lipzen A."/>
            <person name="Daum C."/>
            <person name="Hundley H."/>
            <person name="Pangilinan J."/>
            <person name="Johnson J."/>
            <person name="Barry K."/>
            <person name="LaButti K."/>
            <person name="Ng V."/>
            <person name="Ahrendt S."/>
            <person name="Min B."/>
            <person name="Choi I.G."/>
            <person name="Park H."/>
            <person name="Plett J.M."/>
            <person name="Magnuson J."/>
            <person name="Spatafora J.W."/>
            <person name="Nagy L.G."/>
            <person name="Henrissat B."/>
            <person name="Grigoriev I.V."/>
            <person name="Yang Z.L."/>
            <person name="Xu J."/>
            <person name="Martin F.M."/>
        </authorList>
    </citation>
    <scope>NUCLEOTIDE SEQUENCE</scope>
    <source>
        <strain evidence="1">KUC20120723A-06</strain>
    </source>
</reference>
<proteinExistence type="predicted"/>
<protein>
    <submittedName>
        <fullName evidence="1">Uncharacterized protein</fullName>
    </submittedName>
</protein>
<accession>A0ACB8BX75</accession>
<keyword evidence="2" id="KW-1185">Reference proteome</keyword>
<evidence type="ECO:0000313" key="1">
    <source>
        <dbReference type="EMBL" id="KAH7930249.1"/>
    </source>
</evidence>